<protein>
    <submittedName>
        <fullName evidence="1">Uncharacterized protein</fullName>
    </submittedName>
</protein>
<dbReference type="Proteomes" id="UP000187203">
    <property type="component" value="Unassembled WGS sequence"/>
</dbReference>
<keyword evidence="2" id="KW-1185">Reference proteome</keyword>
<dbReference type="STRING" id="93759.A0A1R3IWC9"/>
<accession>A0A1R3IWC9</accession>
<evidence type="ECO:0000313" key="1">
    <source>
        <dbReference type="EMBL" id="OMO86888.1"/>
    </source>
</evidence>
<organism evidence="1 2">
    <name type="scientific">Corchorus olitorius</name>
    <dbReference type="NCBI Taxonomy" id="93759"/>
    <lineage>
        <taxon>Eukaryota</taxon>
        <taxon>Viridiplantae</taxon>
        <taxon>Streptophyta</taxon>
        <taxon>Embryophyta</taxon>
        <taxon>Tracheophyta</taxon>
        <taxon>Spermatophyta</taxon>
        <taxon>Magnoliopsida</taxon>
        <taxon>eudicotyledons</taxon>
        <taxon>Gunneridae</taxon>
        <taxon>Pentapetalae</taxon>
        <taxon>rosids</taxon>
        <taxon>malvids</taxon>
        <taxon>Malvales</taxon>
        <taxon>Malvaceae</taxon>
        <taxon>Grewioideae</taxon>
        <taxon>Apeibeae</taxon>
        <taxon>Corchorus</taxon>
    </lineage>
</organism>
<dbReference type="EMBL" id="AWUE01017496">
    <property type="protein sequence ID" value="OMO86888.1"/>
    <property type="molecule type" value="Genomic_DNA"/>
</dbReference>
<comment type="caution">
    <text evidence="1">The sequence shown here is derived from an EMBL/GenBank/DDBJ whole genome shotgun (WGS) entry which is preliminary data.</text>
</comment>
<dbReference type="AlphaFoldDB" id="A0A1R3IWC9"/>
<proteinExistence type="predicted"/>
<name>A0A1R3IWC9_9ROSI</name>
<sequence>MSLPPTDAEEIIDMVSKALFYEQQKQVQENIHHQIKNFCTAMDEILLPDIGQPQESQSNATPPLKHGYAWEGEVPVSDTCRIRTLH</sequence>
<gene>
    <name evidence="1" type="ORF">COLO4_20881</name>
</gene>
<dbReference type="InterPro" id="IPR040415">
    <property type="entry name" value="SETD9"/>
</dbReference>
<reference evidence="2" key="1">
    <citation type="submission" date="2013-09" db="EMBL/GenBank/DDBJ databases">
        <title>Corchorus olitorius genome sequencing.</title>
        <authorList>
            <person name="Alam M."/>
            <person name="Haque M.S."/>
            <person name="Islam M.S."/>
            <person name="Emdad E.M."/>
            <person name="Islam M.M."/>
            <person name="Ahmed B."/>
            <person name="Halim A."/>
            <person name="Hossen Q.M.M."/>
            <person name="Hossain M.Z."/>
            <person name="Ahmed R."/>
            <person name="Khan M.M."/>
            <person name="Islam R."/>
            <person name="Rashid M.M."/>
            <person name="Khan S.A."/>
            <person name="Rahman M.S."/>
            <person name="Alam M."/>
            <person name="Yahiya A.S."/>
            <person name="Khan M.S."/>
            <person name="Azam M.S."/>
            <person name="Haque T."/>
            <person name="Lashkar M.Z.H."/>
            <person name="Akhand A.I."/>
            <person name="Morshed G."/>
            <person name="Roy S."/>
            <person name="Uddin K.S."/>
            <person name="Rabeya T."/>
            <person name="Hossain A.S."/>
            <person name="Chowdhury A."/>
            <person name="Snigdha A.R."/>
            <person name="Mortoza M.S."/>
            <person name="Matin S.A."/>
            <person name="Hoque S.M.E."/>
            <person name="Islam M.K."/>
            <person name="Roy D.K."/>
            <person name="Haider R."/>
            <person name="Moosa M.M."/>
            <person name="Elias S.M."/>
            <person name="Hasan A.M."/>
            <person name="Jahan S."/>
            <person name="Shafiuddin M."/>
            <person name="Mahmood N."/>
            <person name="Shommy N.S."/>
        </authorList>
    </citation>
    <scope>NUCLEOTIDE SEQUENCE [LARGE SCALE GENOMIC DNA]</scope>
    <source>
        <strain evidence="2">cv. O-4</strain>
    </source>
</reference>
<evidence type="ECO:0000313" key="2">
    <source>
        <dbReference type="Proteomes" id="UP000187203"/>
    </source>
</evidence>
<dbReference type="OrthoDB" id="1735120at2759"/>
<dbReference type="PANTHER" id="PTHR33524">
    <property type="entry name" value="C5ORF35"/>
    <property type="match status" value="1"/>
</dbReference>
<dbReference type="PANTHER" id="PTHR33524:SF1">
    <property type="entry name" value="SET DOMAIN-CONTAINING PROTEIN"/>
    <property type="match status" value="1"/>
</dbReference>